<name>A0A517QYU2_9PLAN</name>
<feature type="binding site" evidence="3">
    <location>
        <position position="124"/>
    </location>
    <ligand>
        <name>a divalent metal cation</name>
        <dbReference type="ChEBI" id="CHEBI:60240"/>
    </ligand>
</feature>
<dbReference type="OrthoDB" id="9811413at2"/>
<gene>
    <name evidence="4" type="ORF">Pan189_10730</name>
</gene>
<accession>A0A517QYU2</accession>
<dbReference type="AlphaFoldDB" id="A0A517QYU2"/>
<dbReference type="InterPro" id="IPR034660">
    <property type="entry name" value="DinB/YfiT-like"/>
</dbReference>
<feature type="binding site" evidence="3">
    <location>
        <position position="128"/>
    </location>
    <ligand>
        <name>a divalent metal cation</name>
        <dbReference type="ChEBI" id="CHEBI:60240"/>
    </ligand>
</feature>
<evidence type="ECO:0000256" key="2">
    <source>
        <dbReference type="ARBA" id="ARBA00022723"/>
    </source>
</evidence>
<dbReference type="PANTHER" id="PTHR37302:SF3">
    <property type="entry name" value="DAMAGE-INDUCIBLE PROTEIN DINB"/>
    <property type="match status" value="1"/>
</dbReference>
<evidence type="ECO:0000313" key="4">
    <source>
        <dbReference type="EMBL" id="QDT36710.1"/>
    </source>
</evidence>
<dbReference type="GO" id="GO:0046872">
    <property type="term" value="F:metal ion binding"/>
    <property type="evidence" value="ECO:0007669"/>
    <property type="project" value="UniProtKB-KW"/>
</dbReference>
<dbReference type="KEGG" id="svp:Pan189_10730"/>
<keyword evidence="5" id="KW-1185">Reference proteome</keyword>
<evidence type="ECO:0000313" key="5">
    <source>
        <dbReference type="Proteomes" id="UP000317318"/>
    </source>
</evidence>
<evidence type="ECO:0000256" key="1">
    <source>
        <dbReference type="ARBA" id="ARBA00008635"/>
    </source>
</evidence>
<comment type="similarity">
    <text evidence="1">Belongs to the DinB family.</text>
</comment>
<sequence>MNLLDRLLGHDSWTTHQLLLRCKKLTDEQLDRDFDIAHRTVRKTLEHMIFNVEAWADSMSGRKIRSASASSIEGLIGRHQESAANFAAISQSVSVAEAWDEQWVDQLDAKRRTYGGTVAHVITHNMHHRAQLLYMLRRLGCESLPEGDVLSWENGVGSSSCDNSI</sequence>
<organism evidence="4 5">
    <name type="scientific">Stratiformator vulcanicus</name>
    <dbReference type="NCBI Taxonomy" id="2527980"/>
    <lineage>
        <taxon>Bacteria</taxon>
        <taxon>Pseudomonadati</taxon>
        <taxon>Planctomycetota</taxon>
        <taxon>Planctomycetia</taxon>
        <taxon>Planctomycetales</taxon>
        <taxon>Planctomycetaceae</taxon>
        <taxon>Stratiformator</taxon>
    </lineage>
</organism>
<dbReference type="EMBL" id="CP036268">
    <property type="protein sequence ID" value="QDT36710.1"/>
    <property type="molecule type" value="Genomic_DNA"/>
</dbReference>
<dbReference type="SUPFAM" id="SSF109854">
    <property type="entry name" value="DinB/YfiT-like putative metalloenzymes"/>
    <property type="match status" value="1"/>
</dbReference>
<reference evidence="4 5" key="1">
    <citation type="submission" date="2019-02" db="EMBL/GenBank/DDBJ databases">
        <title>Deep-cultivation of Planctomycetes and their phenomic and genomic characterization uncovers novel biology.</title>
        <authorList>
            <person name="Wiegand S."/>
            <person name="Jogler M."/>
            <person name="Boedeker C."/>
            <person name="Pinto D."/>
            <person name="Vollmers J."/>
            <person name="Rivas-Marin E."/>
            <person name="Kohn T."/>
            <person name="Peeters S.H."/>
            <person name="Heuer A."/>
            <person name="Rast P."/>
            <person name="Oberbeckmann S."/>
            <person name="Bunk B."/>
            <person name="Jeske O."/>
            <person name="Meyerdierks A."/>
            <person name="Storesund J.E."/>
            <person name="Kallscheuer N."/>
            <person name="Luecker S."/>
            <person name="Lage O.M."/>
            <person name="Pohl T."/>
            <person name="Merkel B.J."/>
            <person name="Hornburger P."/>
            <person name="Mueller R.-W."/>
            <person name="Bruemmer F."/>
            <person name="Labrenz M."/>
            <person name="Spormann A.M."/>
            <person name="Op den Camp H."/>
            <person name="Overmann J."/>
            <person name="Amann R."/>
            <person name="Jetten M.S.M."/>
            <person name="Mascher T."/>
            <person name="Medema M.H."/>
            <person name="Devos D.P."/>
            <person name="Kaster A.-K."/>
            <person name="Ovreas L."/>
            <person name="Rohde M."/>
            <person name="Galperin M.Y."/>
            <person name="Jogler C."/>
        </authorList>
    </citation>
    <scope>NUCLEOTIDE SEQUENCE [LARGE SCALE GENOMIC DNA]</scope>
    <source>
        <strain evidence="4 5">Pan189</strain>
    </source>
</reference>
<evidence type="ECO:0000256" key="3">
    <source>
        <dbReference type="PIRSR" id="PIRSR607837-1"/>
    </source>
</evidence>
<keyword evidence="2 3" id="KW-0479">Metal-binding</keyword>
<dbReference type="Gene3D" id="1.20.120.450">
    <property type="entry name" value="dinb family like domain"/>
    <property type="match status" value="1"/>
</dbReference>
<protein>
    <submittedName>
        <fullName evidence="4">DinB family protein</fullName>
    </submittedName>
</protein>
<dbReference type="InterPro" id="IPR007837">
    <property type="entry name" value="DinB"/>
</dbReference>
<proteinExistence type="inferred from homology"/>
<dbReference type="Pfam" id="PF05163">
    <property type="entry name" value="DinB"/>
    <property type="match status" value="1"/>
</dbReference>
<feature type="binding site" evidence="3">
    <location>
        <position position="47"/>
    </location>
    <ligand>
        <name>a divalent metal cation</name>
        <dbReference type="ChEBI" id="CHEBI:60240"/>
    </ligand>
</feature>
<dbReference type="PANTHER" id="PTHR37302">
    <property type="entry name" value="SLR1116 PROTEIN"/>
    <property type="match status" value="1"/>
</dbReference>
<dbReference type="Proteomes" id="UP000317318">
    <property type="component" value="Chromosome"/>
</dbReference>
<dbReference type="RefSeq" id="WP_145362893.1">
    <property type="nucleotide sequence ID" value="NZ_CP036268.1"/>
</dbReference>